<evidence type="ECO:0000256" key="2">
    <source>
        <dbReference type="RuleBase" id="RU363015"/>
    </source>
</evidence>
<keyword evidence="4" id="KW-1185">Reference proteome</keyword>
<dbReference type="Proteomes" id="UP000233425">
    <property type="component" value="Unassembled WGS sequence"/>
</dbReference>
<dbReference type="EMBL" id="NNSR01000032">
    <property type="protein sequence ID" value="PKD32143.1"/>
    <property type="molecule type" value="Genomic_DNA"/>
</dbReference>
<dbReference type="AlphaFoldDB" id="A0A2N0UYT3"/>
<dbReference type="PANTHER" id="PTHR31223:SF70">
    <property type="entry name" value="LOG FAMILY PROTEIN YJL055W"/>
    <property type="match status" value="1"/>
</dbReference>
<gene>
    <name evidence="3" type="primary">yvdD</name>
    <name evidence="3" type="ORF">RBATCC27255_00630</name>
</gene>
<dbReference type="GO" id="GO:0009691">
    <property type="term" value="P:cytokinin biosynthetic process"/>
    <property type="evidence" value="ECO:0007669"/>
    <property type="project" value="UniProtKB-UniRule"/>
</dbReference>
<comment type="similarity">
    <text evidence="1 2">Belongs to the LOG family.</text>
</comment>
<dbReference type="NCBIfam" id="TIGR00730">
    <property type="entry name" value="Rossman fold protein, TIGR00730 family"/>
    <property type="match status" value="1"/>
</dbReference>
<name>A0A2N0UYT3_9FIRM</name>
<dbReference type="Pfam" id="PF03641">
    <property type="entry name" value="Lysine_decarbox"/>
    <property type="match status" value="1"/>
</dbReference>
<protein>
    <recommendedName>
        <fullName evidence="2">Cytokinin riboside 5'-monophosphate phosphoribohydrolase</fullName>
        <ecNumber evidence="2">3.2.2.n1</ecNumber>
    </recommendedName>
</protein>
<dbReference type="RefSeq" id="WP_101028714.1">
    <property type="nucleotide sequence ID" value="NZ_CABMMZ010000032.1"/>
</dbReference>
<dbReference type="PANTHER" id="PTHR31223">
    <property type="entry name" value="LOG FAMILY PROTEIN YJL055W"/>
    <property type="match status" value="1"/>
</dbReference>
<comment type="caution">
    <text evidence="3">The sequence shown here is derived from an EMBL/GenBank/DDBJ whole genome shotgun (WGS) entry which is preliminary data.</text>
</comment>
<accession>A0A2N0UYT3</accession>
<dbReference type="InterPro" id="IPR005269">
    <property type="entry name" value="LOG"/>
</dbReference>
<dbReference type="EC" id="3.2.2.n1" evidence="2"/>
<keyword evidence="2" id="KW-0378">Hydrolase</keyword>
<organism evidence="3 4">
    <name type="scientific">Ruminococcus bromii</name>
    <dbReference type="NCBI Taxonomy" id="40518"/>
    <lineage>
        <taxon>Bacteria</taxon>
        <taxon>Bacillati</taxon>
        <taxon>Bacillota</taxon>
        <taxon>Clostridia</taxon>
        <taxon>Eubacteriales</taxon>
        <taxon>Oscillospiraceae</taxon>
        <taxon>Ruminococcus</taxon>
    </lineage>
</organism>
<evidence type="ECO:0000313" key="3">
    <source>
        <dbReference type="EMBL" id="PKD32143.1"/>
    </source>
</evidence>
<dbReference type="Gene3D" id="3.40.50.450">
    <property type="match status" value="1"/>
</dbReference>
<dbReference type="GO" id="GO:0016799">
    <property type="term" value="F:hydrolase activity, hydrolyzing N-glycosyl compounds"/>
    <property type="evidence" value="ECO:0007669"/>
    <property type="project" value="TreeGrafter"/>
</dbReference>
<evidence type="ECO:0000313" key="4">
    <source>
        <dbReference type="Proteomes" id="UP000233425"/>
    </source>
</evidence>
<dbReference type="SUPFAM" id="SSF102405">
    <property type="entry name" value="MCP/YpsA-like"/>
    <property type="match status" value="1"/>
</dbReference>
<evidence type="ECO:0000256" key="1">
    <source>
        <dbReference type="ARBA" id="ARBA00006763"/>
    </source>
</evidence>
<reference evidence="3" key="1">
    <citation type="journal article" date="2018" name="Environ. Microbiol.">
        <title>Sporulation capability and amylosome conservation among diverse human colonic and rumen isolates of the keystone starch-degrader Ruminococcus bromii.</title>
        <authorList>
            <person name="Mukhopadhya I."/>
            <person name="Morais S."/>
            <person name="Laverde-Gomez J."/>
            <person name="Sheridan P.O."/>
            <person name="Walker A.W."/>
            <person name="Kelly W."/>
            <person name="Klieve A.V."/>
            <person name="Ouwerkerk D."/>
            <person name="Duncan S.H."/>
            <person name="Louis P."/>
            <person name="Koropatkin N."/>
            <person name="Cockburn D."/>
            <person name="Kibler R."/>
            <person name="Cooper P.J."/>
            <person name="Sandoval C."/>
            <person name="Crost E."/>
            <person name="Juge N."/>
            <person name="Bayer E.A."/>
            <person name="Flint H.J."/>
        </authorList>
    </citation>
    <scope>NUCLEOTIDE SEQUENCE [LARGE SCALE GENOMIC DNA]</scope>
    <source>
        <strain evidence="3">ATCC 27255</strain>
    </source>
</reference>
<keyword evidence="2" id="KW-0203">Cytokinin biosynthesis</keyword>
<sequence>MNICVFGSSSEQIDKIYLESAEHLGKRIAEKGYNLVFGAGKYGIMGASVRGAYSAGGYTIGVTPDFFIDVGVVFDKCSELIVTDTMRERKGIMEDKADAFVICAGGMGTFEEFFEVLTLKQLNRHTKPIIIYNVKGYYNSMLAMLDNAVSEKFMTNACNRLYTIADTEDDVFNQLENYVPFTYNKYGFLKKDGEQNG</sequence>
<dbReference type="InterPro" id="IPR031100">
    <property type="entry name" value="LOG_fam"/>
</dbReference>
<dbReference type="GO" id="GO:0005829">
    <property type="term" value="C:cytosol"/>
    <property type="evidence" value="ECO:0007669"/>
    <property type="project" value="TreeGrafter"/>
</dbReference>
<proteinExistence type="inferred from homology"/>